<feature type="region of interest" description="Disordered" evidence="3">
    <location>
        <begin position="443"/>
        <end position="470"/>
    </location>
</feature>
<dbReference type="PROSITE" id="PS50106">
    <property type="entry name" value="PDZ"/>
    <property type="match status" value="1"/>
</dbReference>
<keyword evidence="2" id="KW-0378">Hydrolase</keyword>
<reference evidence="5 6" key="1">
    <citation type="submission" date="2019-08" db="EMBL/GenBank/DDBJ databases">
        <title>In-depth cultivation of the pig gut microbiome towards novel bacterial diversity and tailored functional studies.</title>
        <authorList>
            <person name="Wylensek D."/>
            <person name="Hitch T.C.A."/>
            <person name="Clavel T."/>
        </authorList>
    </citation>
    <scope>NUCLEOTIDE SEQUENCE [LARGE SCALE GENOMIC DNA]</scope>
    <source>
        <strain evidence="5 6">BSM-380-WT-5A</strain>
    </source>
</reference>
<name>A0A7X2P3Q3_9FIRM</name>
<evidence type="ECO:0000313" key="5">
    <source>
        <dbReference type="EMBL" id="MST66931.1"/>
    </source>
</evidence>
<feature type="region of interest" description="Disordered" evidence="3">
    <location>
        <begin position="1"/>
        <end position="36"/>
    </location>
</feature>
<feature type="compositionally biased region" description="Polar residues" evidence="3">
    <location>
        <begin position="455"/>
        <end position="470"/>
    </location>
</feature>
<evidence type="ECO:0000256" key="3">
    <source>
        <dbReference type="SAM" id="MobiDB-lite"/>
    </source>
</evidence>
<protein>
    <submittedName>
        <fullName evidence="5">Trypsin-like serine protease</fullName>
    </submittedName>
</protein>
<dbReference type="Proteomes" id="UP000440513">
    <property type="component" value="Unassembled WGS sequence"/>
</dbReference>
<organism evidence="5 6">
    <name type="scientific">Oliverpabstia intestinalis</name>
    <dbReference type="NCBI Taxonomy" id="2606633"/>
    <lineage>
        <taxon>Bacteria</taxon>
        <taxon>Bacillati</taxon>
        <taxon>Bacillota</taxon>
        <taxon>Clostridia</taxon>
        <taxon>Lachnospirales</taxon>
        <taxon>Lachnospiraceae</taxon>
        <taxon>Oliverpabstia</taxon>
    </lineage>
</organism>
<dbReference type="InterPro" id="IPR051201">
    <property type="entry name" value="Chloro_Bact_Ser_Proteases"/>
</dbReference>
<dbReference type="PANTHER" id="PTHR43343">
    <property type="entry name" value="PEPTIDASE S12"/>
    <property type="match status" value="1"/>
</dbReference>
<accession>A0A7X2P3Q3</accession>
<gene>
    <name evidence="5" type="ORF">FYJ57_09390</name>
</gene>
<dbReference type="SUPFAM" id="SSF50494">
    <property type="entry name" value="Trypsin-like serine proteases"/>
    <property type="match status" value="1"/>
</dbReference>
<feature type="compositionally biased region" description="Low complexity" evidence="3">
    <location>
        <begin position="86"/>
        <end position="106"/>
    </location>
</feature>
<proteinExistence type="predicted"/>
<dbReference type="PANTHER" id="PTHR43343:SF3">
    <property type="entry name" value="PROTEASE DO-LIKE 8, CHLOROPLASTIC"/>
    <property type="match status" value="1"/>
</dbReference>
<dbReference type="Gene3D" id="2.30.42.10">
    <property type="match status" value="1"/>
</dbReference>
<dbReference type="SMART" id="SM00228">
    <property type="entry name" value="PDZ"/>
    <property type="match status" value="1"/>
</dbReference>
<evidence type="ECO:0000256" key="2">
    <source>
        <dbReference type="ARBA" id="ARBA00022801"/>
    </source>
</evidence>
<dbReference type="Gene3D" id="2.40.10.120">
    <property type="match status" value="1"/>
</dbReference>
<comment type="caution">
    <text evidence="5">The sequence shown here is derived from an EMBL/GenBank/DDBJ whole genome shotgun (WGS) entry which is preliminary data.</text>
</comment>
<dbReference type="AlphaFoldDB" id="A0A7X2P3Q3"/>
<dbReference type="EMBL" id="VUMS01000015">
    <property type="protein sequence ID" value="MST66931.1"/>
    <property type="molecule type" value="Genomic_DNA"/>
</dbReference>
<feature type="compositionally biased region" description="Polar residues" evidence="3">
    <location>
        <begin position="7"/>
        <end position="21"/>
    </location>
</feature>
<dbReference type="InterPro" id="IPR001478">
    <property type="entry name" value="PDZ"/>
</dbReference>
<feature type="region of interest" description="Disordered" evidence="3">
    <location>
        <begin position="71"/>
        <end position="106"/>
    </location>
</feature>
<dbReference type="RefSeq" id="WP_154432452.1">
    <property type="nucleotide sequence ID" value="NZ_VUMS01000015.1"/>
</dbReference>
<dbReference type="InterPro" id="IPR036034">
    <property type="entry name" value="PDZ_sf"/>
</dbReference>
<evidence type="ECO:0000256" key="1">
    <source>
        <dbReference type="ARBA" id="ARBA00022670"/>
    </source>
</evidence>
<dbReference type="SUPFAM" id="SSF50156">
    <property type="entry name" value="PDZ domain-like"/>
    <property type="match status" value="1"/>
</dbReference>
<dbReference type="InterPro" id="IPR001940">
    <property type="entry name" value="Peptidase_S1C"/>
</dbReference>
<dbReference type="GO" id="GO:0006508">
    <property type="term" value="P:proteolysis"/>
    <property type="evidence" value="ECO:0007669"/>
    <property type="project" value="UniProtKB-KW"/>
</dbReference>
<sequence>MEEYGSYNWNQQGNEPQNNTPMEPKKQPGKRNGNGARWAKKIGAVALSAVLFGGVAGGVFTGVTYATGATAKAQSTQTDSSKQETTKTTLQTTTSSGSTGSSASGQSLDVSSIAKNAMPSIVAITNKSVQEVQDYFSMFSRGSGTQEQEVESQGSGIIIGQNDSELLIATNNHVVEDADTLSVCFVDDQAYEATVKGTDADNDLAVIAVKLSDISDDTMSQIKIAEIGDSDQLQVGEQVVAIGNALGYGQSVTTGIVSAVNRQLEDSDSENGFIQTDAAINPGNSGGALLNMQGQVIGINSAKLASTEVEGMGYAIPVSTASPIFEDLMNRQTRTKVSSDQAAALGIKGQTVDSSIAEAYGIPQGVYVAEVEKGSAAEKAGITSGSVITKFDGTSVKSMDDLKSQLEYYAAGETVDLVVKIADNGSYVEKSLTITLDKADTSTTVQNGQQGQNQPGASGQDGNLQGSILR</sequence>
<dbReference type="Pfam" id="PF13365">
    <property type="entry name" value="Trypsin_2"/>
    <property type="match status" value="1"/>
</dbReference>
<dbReference type="PRINTS" id="PR00834">
    <property type="entry name" value="PROTEASES2C"/>
</dbReference>
<evidence type="ECO:0000313" key="6">
    <source>
        <dbReference type="Proteomes" id="UP000440513"/>
    </source>
</evidence>
<feature type="domain" description="PDZ" evidence="4">
    <location>
        <begin position="334"/>
        <end position="423"/>
    </location>
</feature>
<dbReference type="InterPro" id="IPR009003">
    <property type="entry name" value="Peptidase_S1_PA"/>
</dbReference>
<dbReference type="GO" id="GO:0004252">
    <property type="term" value="F:serine-type endopeptidase activity"/>
    <property type="evidence" value="ECO:0007669"/>
    <property type="project" value="InterPro"/>
</dbReference>
<keyword evidence="1 5" id="KW-0645">Protease</keyword>
<dbReference type="Pfam" id="PF13180">
    <property type="entry name" value="PDZ_2"/>
    <property type="match status" value="1"/>
</dbReference>
<keyword evidence="6" id="KW-1185">Reference proteome</keyword>
<evidence type="ECO:0000259" key="4">
    <source>
        <dbReference type="PROSITE" id="PS50106"/>
    </source>
</evidence>